<feature type="transmembrane region" description="Helical" evidence="29">
    <location>
        <begin position="285"/>
        <end position="303"/>
    </location>
</feature>
<dbReference type="FunFam" id="1.20.120.1760:FF:000002">
    <property type="entry name" value="Choline/ethanolamine phosphotransferase 1"/>
    <property type="match status" value="1"/>
</dbReference>
<dbReference type="InterPro" id="IPR000462">
    <property type="entry name" value="CDP-OH_P_trans"/>
</dbReference>
<dbReference type="FunCoup" id="A0A6P5JYZ4">
    <property type="interactions" value="2764"/>
</dbReference>
<dbReference type="PROSITE" id="PS00379">
    <property type="entry name" value="CDP_ALCOHOL_P_TRANSF"/>
    <property type="match status" value="1"/>
</dbReference>
<evidence type="ECO:0000256" key="3">
    <source>
        <dbReference type="ARBA" id="ARBA00004653"/>
    </source>
</evidence>
<dbReference type="AlphaFoldDB" id="A0A6P5JYZ4"/>
<evidence type="ECO:0000256" key="12">
    <source>
        <dbReference type="ARBA" id="ARBA00023034"/>
    </source>
</evidence>
<keyword evidence="7 27" id="KW-0808">Transferase</keyword>
<evidence type="ECO:0000256" key="23">
    <source>
        <dbReference type="ARBA" id="ARBA00038987"/>
    </source>
</evidence>
<dbReference type="Proteomes" id="UP000515140">
    <property type="component" value="Unplaced"/>
</dbReference>
<evidence type="ECO:0000256" key="24">
    <source>
        <dbReference type="ARBA" id="ARBA00040330"/>
    </source>
</evidence>
<keyword evidence="30" id="KW-1185">Reference proteome</keyword>
<gene>
    <name evidence="31" type="primary">CHPT1</name>
</gene>
<protein>
    <recommendedName>
        <fullName evidence="24">Cholinephosphotransferase 1</fullName>
        <ecNumber evidence="23">2.7.8.2</ecNumber>
    </recommendedName>
    <alternativeName>
        <fullName evidence="25">Diacylglycerol cholinephosphotransferase 1</fullName>
    </alternativeName>
</protein>
<comment type="similarity">
    <text evidence="5 27">Belongs to the CDP-alcohol phosphatidyltransferase class-I family.</text>
</comment>
<keyword evidence="14 29" id="KW-0472">Membrane</keyword>
<keyword evidence="9" id="KW-0479">Metal-binding</keyword>
<evidence type="ECO:0000313" key="31">
    <source>
        <dbReference type="RefSeq" id="XP_020837997.1"/>
    </source>
</evidence>
<dbReference type="GO" id="GO:0005789">
    <property type="term" value="C:endoplasmic reticulum membrane"/>
    <property type="evidence" value="ECO:0007669"/>
    <property type="project" value="TreeGrafter"/>
</dbReference>
<evidence type="ECO:0000256" key="5">
    <source>
        <dbReference type="ARBA" id="ARBA00010441"/>
    </source>
</evidence>
<dbReference type="PANTHER" id="PTHR10414">
    <property type="entry name" value="ETHANOLAMINEPHOSPHOTRANSFERASE"/>
    <property type="match status" value="1"/>
</dbReference>
<evidence type="ECO:0000256" key="2">
    <source>
        <dbReference type="ARBA" id="ARBA00001946"/>
    </source>
</evidence>
<evidence type="ECO:0000256" key="9">
    <source>
        <dbReference type="ARBA" id="ARBA00022723"/>
    </source>
</evidence>
<evidence type="ECO:0000256" key="20">
    <source>
        <dbReference type="ARBA" id="ARBA00036651"/>
    </source>
</evidence>
<comment type="catalytic activity">
    <reaction evidence="18">
        <text>1-octadecanoyl-2-(5Z,8Z,11Z,14Z-eicosatetraenoyl)-sn-glycerol + CDP-choline = 1-octadecanoyl-2-(5Z,8Z,11Z,14Z-eicosatetraenoyl)-sn-glycero-3-phosphocholine + CMP + H(+)</text>
        <dbReference type="Rhea" id="RHEA:54344"/>
        <dbReference type="ChEBI" id="CHEBI:15378"/>
        <dbReference type="ChEBI" id="CHEBI:58779"/>
        <dbReference type="ChEBI" id="CHEBI:60377"/>
        <dbReference type="ChEBI" id="CHEBI:74965"/>
        <dbReference type="ChEBI" id="CHEBI:75728"/>
    </reaction>
    <physiologicalReaction direction="left-to-right" evidence="18">
        <dbReference type="Rhea" id="RHEA:54345"/>
    </physiologicalReaction>
</comment>
<evidence type="ECO:0000256" key="8">
    <source>
        <dbReference type="ARBA" id="ARBA00022692"/>
    </source>
</evidence>
<evidence type="ECO:0000256" key="19">
    <source>
        <dbReference type="ARBA" id="ARBA00036100"/>
    </source>
</evidence>
<evidence type="ECO:0000256" key="22">
    <source>
        <dbReference type="ARBA" id="ARBA00037890"/>
    </source>
</evidence>
<evidence type="ECO:0000256" key="7">
    <source>
        <dbReference type="ARBA" id="ARBA00022679"/>
    </source>
</evidence>
<dbReference type="GO" id="GO:0006663">
    <property type="term" value="P:platelet activating factor biosynthetic process"/>
    <property type="evidence" value="ECO:0007669"/>
    <property type="project" value="Ensembl"/>
</dbReference>
<dbReference type="GO" id="GO:0046872">
    <property type="term" value="F:metal ion binding"/>
    <property type="evidence" value="ECO:0007669"/>
    <property type="project" value="UniProtKB-KW"/>
</dbReference>
<keyword evidence="15" id="KW-0594">Phospholipid biosynthesis</keyword>
<dbReference type="GO" id="GO:0000139">
    <property type="term" value="C:Golgi membrane"/>
    <property type="evidence" value="ECO:0007669"/>
    <property type="project" value="UniProtKB-SubCell"/>
</dbReference>
<dbReference type="InterPro" id="IPR043130">
    <property type="entry name" value="CDP-OH_PTrfase_TM_dom"/>
</dbReference>
<dbReference type="GO" id="GO:0004142">
    <property type="term" value="F:diacylglycerol cholinephosphotransferase activity"/>
    <property type="evidence" value="ECO:0007669"/>
    <property type="project" value="UniProtKB-EC"/>
</dbReference>
<dbReference type="InParanoid" id="A0A6P5JYZ4"/>
<accession>A0A6P5JYZ4</accession>
<dbReference type="GeneID" id="110205641"/>
<feature type="transmembrane region" description="Helical" evidence="29">
    <location>
        <begin position="80"/>
        <end position="103"/>
    </location>
</feature>
<evidence type="ECO:0000256" key="28">
    <source>
        <dbReference type="SAM" id="MobiDB-lite"/>
    </source>
</evidence>
<comment type="pathway">
    <text evidence="4">Lipid metabolism.</text>
</comment>
<evidence type="ECO:0000256" key="6">
    <source>
        <dbReference type="ARBA" id="ARBA00022516"/>
    </source>
</evidence>
<comment type="catalytic activity">
    <reaction evidence="19">
        <text>1-hexadecanoyl-2-(4Z,7Z,10Z,13Z,16Z,19Z-docosahexaenoyl)-sn-glycerol + CDP-choline = 1-hexadecanoyl-2-(4Z,7Z,10Z,13Z,16Z,19Z-docosahexaenoyl)-sn-glycero-3-phosphocholine + CMP + H(+)</text>
        <dbReference type="Rhea" id="RHEA:54332"/>
        <dbReference type="ChEBI" id="CHEBI:15378"/>
        <dbReference type="ChEBI" id="CHEBI:58779"/>
        <dbReference type="ChEBI" id="CHEBI:60377"/>
        <dbReference type="ChEBI" id="CHEBI:74963"/>
        <dbReference type="ChEBI" id="CHEBI:82949"/>
    </reaction>
    <physiologicalReaction direction="left-to-right" evidence="19">
        <dbReference type="Rhea" id="RHEA:54333"/>
    </physiologicalReaction>
</comment>
<evidence type="ECO:0000256" key="1">
    <source>
        <dbReference type="ARBA" id="ARBA00001936"/>
    </source>
</evidence>
<sequence>MAASEAGGGHGGQGGPGSGGFPAAPADCGPGSWALWALSAPLSPAQLRRLEEHRYSAAGTSLLEPLLQPFWRWLVERVPLWLAPNAITLSGLLVNVLSTLLLIFYCPTVTEEAPLWMFLICGLGLFIYQSLDAIDGKQARRTNSCSPLGELFDHGCDSISTVFVALGACITIRLGSDPDWLFFCCFIGMFMFYCAHWQTYVSGVLRFGKLDVTEAQLAIVVIFILTSFGGASMWDYVIPVIEVKLKLFPLLGIVAGAFFSCSNYFHTILSGGVGKNGSTIAGTSVLSPGIHIGLIILLAIMICKKSATQLFEKHPCLYIMMFGCVYAKITQKLVVAHMTKSKLSLQDPAFIGPGLLFLDQYFNNFIDEYIVLWVAMFISSLDLLRYSTALILQIANHFHLQVFRIPIPHAPEQVQVHSSKSHQNNMD</sequence>
<dbReference type="Pfam" id="PF01066">
    <property type="entry name" value="CDP-OH_P_transf"/>
    <property type="match status" value="1"/>
</dbReference>
<evidence type="ECO:0000256" key="27">
    <source>
        <dbReference type="RuleBase" id="RU003750"/>
    </source>
</evidence>
<comment type="catalytic activity">
    <reaction evidence="21">
        <text>1-hexadecanoyl-2-(9Z-octadecenoyl)-sn-glycerol + CDP-choline = 1-hexadecanoyl-2-(9Z-octadecenoyl)-sn-glycero-3-phosphocholine + CMP + H(+)</text>
        <dbReference type="Rhea" id="RHEA:54244"/>
        <dbReference type="ChEBI" id="CHEBI:15378"/>
        <dbReference type="ChEBI" id="CHEBI:58779"/>
        <dbReference type="ChEBI" id="CHEBI:60377"/>
        <dbReference type="ChEBI" id="CHEBI:73001"/>
        <dbReference type="ChEBI" id="CHEBI:75466"/>
    </reaction>
    <physiologicalReaction direction="left-to-right" evidence="21">
        <dbReference type="Rhea" id="RHEA:54245"/>
    </physiologicalReaction>
</comment>
<evidence type="ECO:0000256" key="17">
    <source>
        <dbReference type="ARBA" id="ARBA00023264"/>
    </source>
</evidence>
<keyword evidence="11 29" id="KW-1133">Transmembrane helix</keyword>
<dbReference type="EC" id="2.7.8.2" evidence="23"/>
<evidence type="ECO:0000256" key="14">
    <source>
        <dbReference type="ARBA" id="ARBA00023136"/>
    </source>
</evidence>
<evidence type="ECO:0000256" key="13">
    <source>
        <dbReference type="ARBA" id="ARBA00023098"/>
    </source>
</evidence>
<evidence type="ECO:0000256" key="11">
    <source>
        <dbReference type="ARBA" id="ARBA00022989"/>
    </source>
</evidence>
<dbReference type="Gene3D" id="1.20.120.1760">
    <property type="match status" value="1"/>
</dbReference>
<dbReference type="RefSeq" id="XP_020837997.1">
    <property type="nucleotide sequence ID" value="XM_020982338.1"/>
</dbReference>
<dbReference type="CTD" id="56994"/>
<keyword evidence="17" id="KW-1208">Phospholipid metabolism</keyword>
<keyword evidence="12" id="KW-0333">Golgi apparatus</keyword>
<evidence type="ECO:0000256" key="21">
    <source>
        <dbReference type="ARBA" id="ARBA00036890"/>
    </source>
</evidence>
<comment type="catalytic activity">
    <reaction evidence="20">
        <text>1,2-dioctanoyl-sn-glycerol + CDP-choline = 1,2-dioctanoyl-sn-glycero-3-phosphocholine + CMP + H(+)</text>
        <dbReference type="Rhea" id="RHEA:54232"/>
        <dbReference type="ChEBI" id="CHEBI:15378"/>
        <dbReference type="ChEBI" id="CHEBI:58779"/>
        <dbReference type="ChEBI" id="CHEBI:60377"/>
        <dbReference type="ChEBI" id="CHEBI:76979"/>
        <dbReference type="ChEBI" id="CHEBI:78228"/>
    </reaction>
    <physiologicalReaction direction="left-to-right" evidence="20">
        <dbReference type="Rhea" id="RHEA:54233"/>
    </physiologicalReaction>
</comment>
<comment type="cofactor">
    <cofactor evidence="1">
        <name>Mn(2+)</name>
        <dbReference type="ChEBI" id="CHEBI:29035"/>
    </cofactor>
</comment>
<dbReference type="PIRSF" id="PIRSF015665">
    <property type="entry name" value="CHOPT"/>
    <property type="match status" value="1"/>
</dbReference>
<comment type="cofactor">
    <cofactor evidence="2">
        <name>Mg(2+)</name>
        <dbReference type="ChEBI" id="CHEBI:18420"/>
    </cofactor>
</comment>
<keyword evidence="13" id="KW-0443">Lipid metabolism</keyword>
<evidence type="ECO:0000256" key="4">
    <source>
        <dbReference type="ARBA" id="ARBA00005189"/>
    </source>
</evidence>
<dbReference type="PANTHER" id="PTHR10414:SF32">
    <property type="entry name" value="CHOLINEPHOSPHOTRANSFERASE 1"/>
    <property type="match status" value="1"/>
</dbReference>
<keyword evidence="6" id="KW-0444">Lipid biosynthesis</keyword>
<comment type="catalytic activity">
    <reaction evidence="26">
        <text>CDP-choline + a 1,2-diacyl-sn-glycerol = a 1,2-diacyl-sn-glycero-3-phosphocholine + CMP + H(+)</text>
        <dbReference type="Rhea" id="RHEA:32939"/>
        <dbReference type="ChEBI" id="CHEBI:15378"/>
        <dbReference type="ChEBI" id="CHEBI:17815"/>
        <dbReference type="ChEBI" id="CHEBI:57643"/>
        <dbReference type="ChEBI" id="CHEBI:58779"/>
        <dbReference type="ChEBI" id="CHEBI:60377"/>
        <dbReference type="EC" id="2.7.8.2"/>
    </reaction>
    <physiologicalReaction direction="left-to-right" evidence="26">
        <dbReference type="Rhea" id="RHEA:32940"/>
    </physiologicalReaction>
</comment>
<feature type="compositionally biased region" description="Gly residues" evidence="28">
    <location>
        <begin position="1"/>
        <end position="20"/>
    </location>
</feature>
<feature type="transmembrane region" description="Helical" evidence="29">
    <location>
        <begin position="180"/>
        <end position="198"/>
    </location>
</feature>
<keyword evidence="8 29" id="KW-0812">Transmembrane</keyword>
<feature type="transmembrane region" description="Helical" evidence="29">
    <location>
        <begin position="115"/>
        <end position="131"/>
    </location>
</feature>
<name>A0A6P5JYZ4_PHACI</name>
<feature type="region of interest" description="Disordered" evidence="28">
    <location>
        <begin position="1"/>
        <end position="22"/>
    </location>
</feature>
<keyword evidence="10" id="KW-0460">Magnesium</keyword>
<comment type="subcellular location">
    <subcellularLocation>
        <location evidence="3">Golgi apparatus membrane</location>
        <topology evidence="3">Multi-pass membrane protein</topology>
    </subcellularLocation>
</comment>
<dbReference type="KEGG" id="pcw:110205641"/>
<proteinExistence type="inferred from homology"/>
<evidence type="ECO:0000256" key="16">
    <source>
        <dbReference type="ARBA" id="ARBA00023211"/>
    </source>
</evidence>
<comment type="pathway">
    <text evidence="22">Phospholipid metabolism; phosphatidylcholine biosynthesis; phosphatidylcholine from phosphocholine: step 2/2.</text>
</comment>
<dbReference type="InterPro" id="IPR014472">
    <property type="entry name" value="CHOPT"/>
</dbReference>
<evidence type="ECO:0000256" key="29">
    <source>
        <dbReference type="SAM" id="Phobius"/>
    </source>
</evidence>
<evidence type="ECO:0000256" key="15">
    <source>
        <dbReference type="ARBA" id="ARBA00023209"/>
    </source>
</evidence>
<evidence type="ECO:0000313" key="30">
    <source>
        <dbReference type="Proteomes" id="UP000515140"/>
    </source>
</evidence>
<organism evidence="30 31">
    <name type="scientific">Phascolarctos cinereus</name>
    <name type="common">Koala</name>
    <dbReference type="NCBI Taxonomy" id="38626"/>
    <lineage>
        <taxon>Eukaryota</taxon>
        <taxon>Metazoa</taxon>
        <taxon>Chordata</taxon>
        <taxon>Craniata</taxon>
        <taxon>Vertebrata</taxon>
        <taxon>Euteleostomi</taxon>
        <taxon>Mammalia</taxon>
        <taxon>Metatheria</taxon>
        <taxon>Diprotodontia</taxon>
        <taxon>Phascolarctidae</taxon>
        <taxon>Phascolarctos</taxon>
    </lineage>
</organism>
<evidence type="ECO:0000256" key="26">
    <source>
        <dbReference type="ARBA" id="ARBA00048570"/>
    </source>
</evidence>
<keyword evidence="16" id="KW-0464">Manganese</keyword>
<evidence type="ECO:0000256" key="18">
    <source>
        <dbReference type="ARBA" id="ARBA00035763"/>
    </source>
</evidence>
<feature type="transmembrane region" description="Helical" evidence="29">
    <location>
        <begin position="218"/>
        <end position="238"/>
    </location>
</feature>
<reference evidence="31" key="1">
    <citation type="submission" date="2025-08" db="UniProtKB">
        <authorList>
            <consortium name="RefSeq"/>
        </authorList>
    </citation>
    <scope>IDENTIFICATION</scope>
    <source>
        <tissue evidence="31">Spleen</tissue>
    </source>
</reference>
<evidence type="ECO:0000256" key="25">
    <source>
        <dbReference type="ARBA" id="ARBA00041597"/>
    </source>
</evidence>
<feature type="transmembrane region" description="Helical" evidence="29">
    <location>
        <begin position="245"/>
        <end position="265"/>
    </location>
</feature>
<dbReference type="InterPro" id="IPR048254">
    <property type="entry name" value="CDP_ALCOHOL_P_TRANSF_CS"/>
</dbReference>
<evidence type="ECO:0000256" key="10">
    <source>
        <dbReference type="ARBA" id="ARBA00022842"/>
    </source>
</evidence>